<keyword evidence="3" id="KW-1003">Cell membrane</keyword>
<dbReference type="GO" id="GO:0005886">
    <property type="term" value="C:plasma membrane"/>
    <property type="evidence" value="ECO:0007669"/>
    <property type="project" value="UniProtKB-SubCell"/>
</dbReference>
<evidence type="ECO:0000256" key="3">
    <source>
        <dbReference type="ARBA" id="ARBA00022475"/>
    </source>
</evidence>
<reference evidence="11 12" key="1">
    <citation type="journal article" date="2015" name="Genome Announc.">
        <title>Draft Genome Sequence of the Terrestrial Cyanobacterium Scytonema millei VB511283, Isolated from Eastern India.</title>
        <authorList>
            <person name="Sen D."/>
            <person name="Chandrababunaidu M.M."/>
            <person name="Singh D."/>
            <person name="Sanghi N."/>
            <person name="Ghorai A."/>
            <person name="Mishra G.P."/>
            <person name="Madduluri M."/>
            <person name="Adhikary S.P."/>
            <person name="Tripathy S."/>
        </authorList>
    </citation>
    <scope>NUCLEOTIDE SEQUENCE [LARGE SCALE GENOMIC DNA]</scope>
    <source>
        <strain evidence="11 12">VB511283</strain>
    </source>
</reference>
<dbReference type="InterPro" id="IPR001851">
    <property type="entry name" value="ABC_transp_permease"/>
</dbReference>
<dbReference type="Pfam" id="PF02653">
    <property type="entry name" value="BPD_transp_2"/>
    <property type="match status" value="1"/>
</dbReference>
<dbReference type="GO" id="GO:0042941">
    <property type="term" value="P:D-alanine transmembrane transport"/>
    <property type="evidence" value="ECO:0007669"/>
    <property type="project" value="TreeGrafter"/>
</dbReference>
<keyword evidence="5 10" id="KW-0812">Transmembrane</keyword>
<dbReference type="RefSeq" id="WP_015152752.1">
    <property type="nucleotide sequence ID" value="NZ_JTJC03000001.1"/>
</dbReference>
<dbReference type="GO" id="GO:0005304">
    <property type="term" value="F:L-valine transmembrane transporter activity"/>
    <property type="evidence" value="ECO:0007669"/>
    <property type="project" value="TreeGrafter"/>
</dbReference>
<feature type="transmembrane region" description="Helical" evidence="10">
    <location>
        <begin position="138"/>
        <end position="160"/>
    </location>
</feature>
<dbReference type="CDD" id="cd06582">
    <property type="entry name" value="TM_PBP1_LivH_like"/>
    <property type="match status" value="1"/>
</dbReference>
<dbReference type="InterPro" id="IPR052157">
    <property type="entry name" value="BCAA_transport_permease"/>
</dbReference>
<dbReference type="GO" id="GO:0015808">
    <property type="term" value="P:L-alanine transport"/>
    <property type="evidence" value="ECO:0007669"/>
    <property type="project" value="TreeGrafter"/>
</dbReference>
<evidence type="ECO:0000256" key="4">
    <source>
        <dbReference type="ARBA" id="ARBA00022519"/>
    </source>
</evidence>
<comment type="caution">
    <text evidence="11">The sequence shown here is derived from an EMBL/GenBank/DDBJ whole genome shotgun (WGS) entry which is preliminary data.</text>
</comment>
<evidence type="ECO:0000256" key="10">
    <source>
        <dbReference type="SAM" id="Phobius"/>
    </source>
</evidence>
<evidence type="ECO:0000256" key="8">
    <source>
        <dbReference type="ARBA" id="ARBA00023136"/>
    </source>
</evidence>
<accession>A0A9X5I3L5</accession>
<proteinExistence type="inferred from homology"/>
<dbReference type="PANTHER" id="PTHR11795:SF371">
    <property type="entry name" value="HIGH-AFFINITY BRANCHED-CHAIN AMINO ACID TRANSPORT SYSTEM PERMEASE PROTEIN LIVH"/>
    <property type="match status" value="1"/>
</dbReference>
<keyword evidence="12" id="KW-1185">Reference proteome</keyword>
<evidence type="ECO:0000313" key="12">
    <source>
        <dbReference type="Proteomes" id="UP000031532"/>
    </source>
</evidence>
<feature type="transmembrane region" description="Helical" evidence="10">
    <location>
        <begin position="12"/>
        <end position="33"/>
    </location>
</feature>
<dbReference type="GO" id="GO:1903806">
    <property type="term" value="P:L-isoleucine import across plasma membrane"/>
    <property type="evidence" value="ECO:0007669"/>
    <property type="project" value="TreeGrafter"/>
</dbReference>
<keyword evidence="6" id="KW-0029">Amino-acid transport</keyword>
<name>A0A9X5I3L5_9CYAN</name>
<evidence type="ECO:0000256" key="1">
    <source>
        <dbReference type="ARBA" id="ARBA00004651"/>
    </source>
</evidence>
<dbReference type="AlphaFoldDB" id="A0A9X5I3L5"/>
<dbReference type="GO" id="GO:0015190">
    <property type="term" value="F:L-leucine transmembrane transporter activity"/>
    <property type="evidence" value="ECO:0007669"/>
    <property type="project" value="TreeGrafter"/>
</dbReference>
<keyword evidence="2" id="KW-0813">Transport</keyword>
<comment type="similarity">
    <text evidence="9">Belongs to the binding-protein-dependent transport system permease family. LivHM subfamily.</text>
</comment>
<evidence type="ECO:0000256" key="5">
    <source>
        <dbReference type="ARBA" id="ARBA00022692"/>
    </source>
</evidence>
<keyword evidence="8 10" id="KW-0472">Membrane</keyword>
<feature type="transmembrane region" description="Helical" evidence="10">
    <location>
        <begin position="53"/>
        <end position="77"/>
    </location>
</feature>
<dbReference type="EMBL" id="JTJC03000001">
    <property type="protein sequence ID" value="NHC34095.1"/>
    <property type="molecule type" value="Genomic_DNA"/>
</dbReference>
<gene>
    <name evidence="11" type="ORF">QH73_0005360</name>
</gene>
<organism evidence="11 12">
    <name type="scientific">Scytonema millei VB511283</name>
    <dbReference type="NCBI Taxonomy" id="1245923"/>
    <lineage>
        <taxon>Bacteria</taxon>
        <taxon>Bacillati</taxon>
        <taxon>Cyanobacteriota</taxon>
        <taxon>Cyanophyceae</taxon>
        <taxon>Nostocales</taxon>
        <taxon>Scytonemataceae</taxon>
        <taxon>Scytonema</taxon>
    </lineage>
</organism>
<feature type="transmembrane region" description="Helical" evidence="10">
    <location>
        <begin position="189"/>
        <end position="211"/>
    </location>
</feature>
<evidence type="ECO:0000256" key="2">
    <source>
        <dbReference type="ARBA" id="ARBA00022448"/>
    </source>
</evidence>
<comment type="subcellular location">
    <subcellularLocation>
        <location evidence="1">Cell membrane</location>
        <topology evidence="1">Multi-pass membrane protein</topology>
    </subcellularLocation>
</comment>
<dbReference type="GO" id="GO:0015188">
    <property type="term" value="F:L-isoleucine transmembrane transporter activity"/>
    <property type="evidence" value="ECO:0007669"/>
    <property type="project" value="TreeGrafter"/>
</dbReference>
<feature type="transmembrane region" description="Helical" evidence="10">
    <location>
        <begin position="97"/>
        <end position="118"/>
    </location>
</feature>
<evidence type="ECO:0000256" key="6">
    <source>
        <dbReference type="ARBA" id="ARBA00022970"/>
    </source>
</evidence>
<sequence length="288" mass="30668">MDAQLAQLFVNGVAVGSIIALAAVGLTLTYGILRLANFAHGDFMTLGAYLTLLANTSGINIWLSMLLGAIGTVAAMLISEKLIWSNMRSRRATSTTLIIISIGLALFLRNGIIFIWGGSNKSYDIPTSPAREILGIRIPQNQIVVMLLAVIVILALHYLLQNTKIGKAMRAVADNLDLARVSGIDVDRVVLWTWAIAGSLTALGGSMYGLITAVRPNMGWFLILPMFAATILGGIGNPYGAIAAALVIGVTQELSTPFLGSQYKQGVGLFIMILVLLVRPKGLFKGTI</sequence>
<dbReference type="GO" id="GO:0015192">
    <property type="term" value="F:L-phenylalanine transmembrane transporter activity"/>
    <property type="evidence" value="ECO:0007669"/>
    <property type="project" value="TreeGrafter"/>
</dbReference>
<evidence type="ECO:0000313" key="11">
    <source>
        <dbReference type="EMBL" id="NHC34095.1"/>
    </source>
</evidence>
<feature type="transmembrane region" description="Helical" evidence="10">
    <location>
        <begin position="266"/>
        <end position="284"/>
    </location>
</feature>
<evidence type="ECO:0000256" key="7">
    <source>
        <dbReference type="ARBA" id="ARBA00022989"/>
    </source>
</evidence>
<dbReference type="Proteomes" id="UP000031532">
    <property type="component" value="Unassembled WGS sequence"/>
</dbReference>
<keyword evidence="4" id="KW-0997">Cell inner membrane</keyword>
<protein>
    <submittedName>
        <fullName evidence="11">Branched-chain amino acid ABC transporter permease</fullName>
    </submittedName>
</protein>
<dbReference type="OrthoDB" id="9807115at2"/>
<dbReference type="PANTHER" id="PTHR11795">
    <property type="entry name" value="BRANCHED-CHAIN AMINO ACID TRANSPORT SYSTEM PERMEASE PROTEIN LIVH"/>
    <property type="match status" value="1"/>
</dbReference>
<evidence type="ECO:0000256" key="9">
    <source>
        <dbReference type="ARBA" id="ARBA00037998"/>
    </source>
</evidence>
<keyword evidence="7 10" id="KW-1133">Transmembrane helix</keyword>